<keyword evidence="2" id="KW-1185">Reference proteome</keyword>
<dbReference type="AlphaFoldDB" id="A0AAV4U3I2"/>
<evidence type="ECO:0000313" key="1">
    <source>
        <dbReference type="EMBL" id="GIY52300.1"/>
    </source>
</evidence>
<dbReference type="EMBL" id="BPLR01012222">
    <property type="protein sequence ID" value="GIY52300.1"/>
    <property type="molecule type" value="Genomic_DNA"/>
</dbReference>
<accession>A0AAV4U3I2</accession>
<comment type="caution">
    <text evidence="1">The sequence shown here is derived from an EMBL/GenBank/DDBJ whole genome shotgun (WGS) entry which is preliminary data.</text>
</comment>
<gene>
    <name evidence="1" type="ORF">CEXT_267061</name>
</gene>
<proteinExistence type="predicted"/>
<name>A0AAV4U3I2_CAEEX</name>
<dbReference type="Proteomes" id="UP001054945">
    <property type="component" value="Unassembled WGS sequence"/>
</dbReference>
<reference evidence="1 2" key="1">
    <citation type="submission" date="2021-06" db="EMBL/GenBank/DDBJ databases">
        <title>Caerostris extrusa draft genome.</title>
        <authorList>
            <person name="Kono N."/>
            <person name="Arakawa K."/>
        </authorList>
    </citation>
    <scope>NUCLEOTIDE SEQUENCE [LARGE SCALE GENOMIC DNA]</scope>
</reference>
<organism evidence="1 2">
    <name type="scientific">Caerostris extrusa</name>
    <name type="common">Bark spider</name>
    <name type="synonym">Caerostris bankana</name>
    <dbReference type="NCBI Taxonomy" id="172846"/>
    <lineage>
        <taxon>Eukaryota</taxon>
        <taxon>Metazoa</taxon>
        <taxon>Ecdysozoa</taxon>
        <taxon>Arthropoda</taxon>
        <taxon>Chelicerata</taxon>
        <taxon>Arachnida</taxon>
        <taxon>Araneae</taxon>
        <taxon>Araneomorphae</taxon>
        <taxon>Entelegynae</taxon>
        <taxon>Araneoidea</taxon>
        <taxon>Araneidae</taxon>
        <taxon>Caerostris</taxon>
    </lineage>
</organism>
<sequence length="168" mass="19674">MRLMRDYLGQKCCYFFVFCQCMGENYLARRLSSDEFSLFSSKPWGKQPWTLVNDGSLLLLRFLPTHEGKTTSYRSAGLEGGKTNQEKLTSVIENNRESEKITIVTFEEGTQWKNTHEVCSAAEMVYRRIQAKRACWLQTRPEVGEGQWQWRLDSIARNMENSRRSREP</sequence>
<protein>
    <submittedName>
        <fullName evidence="1">Uncharacterized protein</fullName>
    </submittedName>
</protein>
<evidence type="ECO:0000313" key="2">
    <source>
        <dbReference type="Proteomes" id="UP001054945"/>
    </source>
</evidence>